<protein>
    <recommendedName>
        <fullName evidence="5">Phage abortive infection protein</fullName>
    </recommendedName>
</protein>
<feature type="transmembrane region" description="Helical" evidence="2">
    <location>
        <begin position="55"/>
        <end position="77"/>
    </location>
</feature>
<dbReference type="Proteomes" id="UP000038055">
    <property type="component" value="Unassembled WGS sequence"/>
</dbReference>
<proteinExistence type="predicted"/>
<keyword evidence="2" id="KW-0472">Membrane</keyword>
<dbReference type="InterPro" id="IPR031709">
    <property type="entry name" value="PutAbiC"/>
</dbReference>
<evidence type="ECO:0000256" key="1">
    <source>
        <dbReference type="SAM" id="Coils"/>
    </source>
</evidence>
<dbReference type="EMBL" id="CDOD01000045">
    <property type="protein sequence ID" value="CEN38799.1"/>
    <property type="molecule type" value="Genomic_DNA"/>
</dbReference>
<name>A0A0B7HJI5_9FLAO</name>
<evidence type="ECO:0000313" key="3">
    <source>
        <dbReference type="EMBL" id="CEN38799.1"/>
    </source>
</evidence>
<keyword evidence="1" id="KW-0175">Coiled coil</keyword>
<reference evidence="4" key="1">
    <citation type="submission" date="2015-01" db="EMBL/GenBank/DDBJ databases">
        <authorList>
            <person name="MANFREDI Pablo"/>
        </authorList>
    </citation>
    <scope>NUCLEOTIDE SEQUENCE [LARGE SCALE GENOMIC DNA]</scope>
    <source>
        <strain evidence="4">Ccyn2B</strain>
    </source>
</reference>
<feature type="coiled-coil region" evidence="1">
    <location>
        <begin position="79"/>
        <end position="109"/>
    </location>
</feature>
<feature type="transmembrane region" description="Helical" evidence="2">
    <location>
        <begin position="12"/>
        <end position="35"/>
    </location>
</feature>
<sequence length="360" mass="43015">MWKIMAWIKKYINVILLGISIIIYLVFLVVSPIIFTRSNWFGFDFSKTGQIGDTIGGITSPFIGVIAVFITGLAFYAQYRANQIQINALEQQKKQFEEEQKEYRKETELQKFETQFYEMLRLHKENVNEIEIETIDGKTIKGRNAFFEMKKDLENVFILYDDKLNQKKIKEIYKIFFWGYDSYDITPRKAIEANEDDWEKFLNSITDEPSEIDKYLEAGDYNFGDTVKLRIRKLEGHHSYLGHYYRHLFLIVKFVVNQKEDLISEEEKLNYLRILRAQLSNYEQIMLFYNWLSSYGGDWESNENQFFTKYKMIHNLWHREMYKDDFIKGKLKKLVGKYKLNGGKGEFFEIGDDIEDTENK</sequence>
<keyword evidence="2" id="KW-1133">Transmembrane helix</keyword>
<organism evidence="3 4">
    <name type="scientific">Capnocytophaga cynodegmi</name>
    <dbReference type="NCBI Taxonomy" id="28189"/>
    <lineage>
        <taxon>Bacteria</taxon>
        <taxon>Pseudomonadati</taxon>
        <taxon>Bacteroidota</taxon>
        <taxon>Flavobacteriia</taxon>
        <taxon>Flavobacteriales</taxon>
        <taxon>Flavobacteriaceae</taxon>
        <taxon>Capnocytophaga</taxon>
    </lineage>
</organism>
<evidence type="ECO:0008006" key="5">
    <source>
        <dbReference type="Google" id="ProtNLM"/>
    </source>
</evidence>
<gene>
    <name evidence="3" type="ORF">CCYN2B_50151</name>
</gene>
<dbReference type="AlphaFoldDB" id="A0A0B7HJI5"/>
<accession>A0A0B7HJI5</accession>
<evidence type="ECO:0000256" key="2">
    <source>
        <dbReference type="SAM" id="Phobius"/>
    </source>
</evidence>
<dbReference type="Pfam" id="PF16872">
    <property type="entry name" value="putAbiC"/>
    <property type="match status" value="1"/>
</dbReference>
<keyword evidence="4" id="KW-1185">Reference proteome</keyword>
<keyword evidence="2" id="KW-0812">Transmembrane</keyword>
<evidence type="ECO:0000313" key="4">
    <source>
        <dbReference type="Proteomes" id="UP000038055"/>
    </source>
</evidence>